<feature type="transmembrane region" description="Helical" evidence="1">
    <location>
        <begin position="269"/>
        <end position="287"/>
    </location>
</feature>
<dbReference type="eggNOG" id="arCOG03185">
    <property type="taxonomic scope" value="Archaea"/>
</dbReference>
<evidence type="ECO:0000256" key="1">
    <source>
        <dbReference type="SAM" id="Phobius"/>
    </source>
</evidence>
<feature type="transmembrane region" description="Helical" evidence="1">
    <location>
        <begin position="476"/>
        <end position="498"/>
    </location>
</feature>
<gene>
    <name evidence="2" type="ORF">C474_07967</name>
</gene>
<name>M0D8H5_HALPD</name>
<proteinExistence type="predicted"/>
<keyword evidence="3" id="KW-1185">Reference proteome</keyword>
<keyword evidence="1" id="KW-0812">Transmembrane</keyword>
<feature type="transmembrane region" description="Helical" evidence="1">
    <location>
        <begin position="435"/>
        <end position="456"/>
    </location>
</feature>
<evidence type="ECO:0000313" key="3">
    <source>
        <dbReference type="Proteomes" id="UP000011513"/>
    </source>
</evidence>
<evidence type="ECO:0000313" key="2">
    <source>
        <dbReference type="EMBL" id="ELZ31805.1"/>
    </source>
</evidence>
<feature type="transmembrane region" description="Helical" evidence="1">
    <location>
        <begin position="26"/>
        <end position="45"/>
    </location>
</feature>
<dbReference type="Proteomes" id="UP000011513">
    <property type="component" value="Unassembled WGS sequence"/>
</dbReference>
<feature type="transmembrane region" description="Helical" evidence="1">
    <location>
        <begin position="214"/>
        <end position="232"/>
    </location>
</feature>
<dbReference type="EMBL" id="AOIV01000017">
    <property type="protein sequence ID" value="ELZ31805.1"/>
    <property type="molecule type" value="Genomic_DNA"/>
</dbReference>
<protein>
    <submittedName>
        <fullName evidence="2">Uncharacterized protein</fullName>
    </submittedName>
</protein>
<accession>M0D8H5</accession>
<reference evidence="2 3" key="1">
    <citation type="journal article" date="2014" name="PLoS Genet.">
        <title>Phylogenetically driven sequencing of extremely halophilic archaea reveals strategies for static and dynamic osmo-response.</title>
        <authorList>
            <person name="Becker E.A."/>
            <person name="Seitzer P.M."/>
            <person name="Tritt A."/>
            <person name="Larsen D."/>
            <person name="Krusor M."/>
            <person name="Yao A.I."/>
            <person name="Wu D."/>
            <person name="Madern D."/>
            <person name="Eisen J.A."/>
            <person name="Darling A.E."/>
            <person name="Facciotti M.T."/>
        </authorList>
    </citation>
    <scope>NUCLEOTIDE SEQUENCE [LARGE SCALE GENOMIC DNA]</scope>
    <source>
        <strain evidence="2 3">JCM 14848</strain>
    </source>
</reference>
<feature type="transmembrane region" description="Helical" evidence="1">
    <location>
        <begin position="129"/>
        <end position="151"/>
    </location>
</feature>
<feature type="transmembrane region" description="Helical" evidence="1">
    <location>
        <begin position="89"/>
        <end position="108"/>
    </location>
</feature>
<keyword evidence="1" id="KW-1133">Transmembrane helix</keyword>
<feature type="transmembrane region" description="Helical" evidence="1">
    <location>
        <begin position="308"/>
        <end position="326"/>
    </location>
</feature>
<feature type="transmembrane region" description="Helical" evidence="1">
    <location>
        <begin position="244"/>
        <end position="263"/>
    </location>
</feature>
<feature type="transmembrane region" description="Helical" evidence="1">
    <location>
        <begin position="377"/>
        <end position="397"/>
    </location>
</feature>
<organism evidence="2 3">
    <name type="scientific">Halogeometricum pallidum JCM 14848</name>
    <dbReference type="NCBI Taxonomy" id="1227487"/>
    <lineage>
        <taxon>Archaea</taxon>
        <taxon>Methanobacteriati</taxon>
        <taxon>Methanobacteriota</taxon>
        <taxon>Stenosarchaea group</taxon>
        <taxon>Halobacteria</taxon>
        <taxon>Halobacteriales</taxon>
        <taxon>Haloferacaceae</taxon>
        <taxon>Halogeometricum</taxon>
    </lineage>
</organism>
<comment type="caution">
    <text evidence="2">The sequence shown here is derived from an EMBL/GenBank/DDBJ whole genome shotgun (WGS) entry which is preliminary data.</text>
</comment>
<feature type="transmembrane region" description="Helical" evidence="1">
    <location>
        <begin position="191"/>
        <end position="208"/>
    </location>
</feature>
<feature type="transmembrane region" description="Helical" evidence="1">
    <location>
        <begin position="409"/>
        <end position="429"/>
    </location>
</feature>
<dbReference type="InParanoid" id="M0D8H5"/>
<dbReference type="AlphaFoldDB" id="M0D8H5"/>
<feature type="transmembrane region" description="Helical" evidence="1">
    <location>
        <begin position="163"/>
        <end position="186"/>
    </location>
</feature>
<keyword evidence="1" id="KW-0472">Membrane</keyword>
<feature type="transmembrane region" description="Helical" evidence="1">
    <location>
        <begin position="57"/>
        <end position="83"/>
    </location>
</feature>
<sequence length="643" mass="69807">MPAGGGGLTVVSPPLRRRSESAFPKWARALLLVGFLAVAGAVLAARSKPATGYEVSIYRATPVAFWVGVLAAATIGVVVALYAGRWGRITGVSLAGFATMSFAALPFFRGYYYYGTGDALTHLGWAKAMLTPGFGFFDIIYPGGHSLALFLSQTIGVPVRWGMMYAMLTVSLLTLVFVPLAVWVVLPDSKAVVIAAFSAMLMMPINNISTHPHFHAYTLTTLYFPFVLYLLFKHLTRSAEDEALPEWLSAASLVLPLAVTANVFFHPQVAVNVLIFMGTVLAVGLAWRRHARVSNPAATDGGGRHHRLLLGQVLFLFAVLLVWAAQYRHTYIYLYNVLGSVVEFVQTGTGAGQAVARGGGSAQSIGVSLTELFAKLFLVNTAYIALAGGLVAAIAYGTIHERYADSNSAVTYIGASALTLGPFFAATFVGDVSEYFFRHLGFAMILVAVVGSIALYHLSERLDGVFGFDGKAKSALVVVVVVTMCLSLVTFFPSPYMYHPTAHSTEQQFVGYDATLEHRAEGAAIAGIRHGPGRFTDALNDPYDLDLQWSLNGPAASSIENVTRYRGSSSERPFYYLVVSEVARDREVLGFKELRYTREDFERIEQGTNPRLSLVQTNGEFATYYVDQRGYNLEPTETTDRSA</sequence>